<comment type="caution">
    <text evidence="4">The sequence shown here is derived from an EMBL/GenBank/DDBJ whole genome shotgun (WGS) entry which is preliminary data.</text>
</comment>
<keyword evidence="2" id="KW-0732">Signal</keyword>
<dbReference type="InterPro" id="IPR028081">
    <property type="entry name" value="Leu-bd"/>
</dbReference>
<dbReference type="Gene3D" id="3.40.50.2300">
    <property type="match status" value="2"/>
</dbReference>
<dbReference type="STRING" id="86166.TAGGR_11230"/>
<dbReference type="AlphaFoldDB" id="A0A0U9IA62"/>
<dbReference type="Pfam" id="PF13458">
    <property type="entry name" value="Peripla_BP_6"/>
    <property type="match status" value="1"/>
</dbReference>
<dbReference type="CDD" id="cd19978">
    <property type="entry name" value="PBP1_ABC_ligand_binding-like"/>
    <property type="match status" value="1"/>
</dbReference>
<dbReference type="PANTHER" id="PTHR47235">
    <property type="entry name" value="BLR6548 PROTEIN"/>
    <property type="match status" value="1"/>
</dbReference>
<evidence type="ECO:0000256" key="1">
    <source>
        <dbReference type="ARBA" id="ARBA00010062"/>
    </source>
</evidence>
<evidence type="ECO:0000313" key="5">
    <source>
        <dbReference type="Proteomes" id="UP000054976"/>
    </source>
</evidence>
<proteinExistence type="inferred from homology"/>
<dbReference type="InterPro" id="IPR028082">
    <property type="entry name" value="Peripla_BP_I"/>
</dbReference>
<gene>
    <name evidence="4" type="ORF">TAGGR_11230</name>
</gene>
<dbReference type="SUPFAM" id="SSF53822">
    <property type="entry name" value="Periplasmic binding protein-like I"/>
    <property type="match status" value="1"/>
</dbReference>
<reference evidence="5" key="1">
    <citation type="submission" date="2016-01" db="EMBL/GenBank/DDBJ databases">
        <title>Draft genome sequence of Thermodesulfovibrio aggregans strain TGE-P1.</title>
        <authorList>
            <person name="Sekiguchi Y."/>
            <person name="Ohashi A."/>
            <person name="Matsuura N."/>
            <person name="Tourlousse M.D."/>
        </authorList>
    </citation>
    <scope>NUCLEOTIDE SEQUENCE [LARGE SCALE GENOMIC DNA]</scope>
    <source>
        <strain evidence="5">TGE-P1</strain>
    </source>
</reference>
<accession>A0A0U9IA62</accession>
<organism evidence="4 5">
    <name type="scientific">Thermodesulfovibrio aggregans</name>
    <dbReference type="NCBI Taxonomy" id="86166"/>
    <lineage>
        <taxon>Bacteria</taxon>
        <taxon>Pseudomonadati</taxon>
        <taxon>Nitrospirota</taxon>
        <taxon>Thermodesulfovibrionia</taxon>
        <taxon>Thermodesulfovibrionales</taxon>
        <taxon>Thermodesulfovibrionaceae</taxon>
        <taxon>Thermodesulfovibrio</taxon>
    </lineage>
</organism>
<evidence type="ECO:0000256" key="2">
    <source>
        <dbReference type="ARBA" id="ARBA00022729"/>
    </source>
</evidence>
<evidence type="ECO:0000313" key="4">
    <source>
        <dbReference type="EMBL" id="GAQ95030.1"/>
    </source>
</evidence>
<keyword evidence="5" id="KW-1185">Reference proteome</keyword>
<dbReference type="PANTHER" id="PTHR47235:SF1">
    <property type="entry name" value="BLR6548 PROTEIN"/>
    <property type="match status" value="1"/>
</dbReference>
<name>A0A0U9IA62_9BACT</name>
<dbReference type="EMBL" id="BCNO01000001">
    <property type="protein sequence ID" value="GAQ95030.1"/>
    <property type="molecule type" value="Genomic_DNA"/>
</dbReference>
<feature type="domain" description="Leucine-binding protein" evidence="3">
    <location>
        <begin position="31"/>
        <end position="401"/>
    </location>
</feature>
<comment type="similarity">
    <text evidence="1">Belongs to the leucine-binding protein family.</text>
</comment>
<dbReference type="RefSeq" id="WP_059176430.1">
    <property type="nucleotide sequence ID" value="NZ_BCNO01000001.1"/>
</dbReference>
<protein>
    <submittedName>
        <fullName evidence="4">ABC-type branched-chain amino acid transport system, substrate-binding protein</fullName>
    </submittedName>
</protein>
<dbReference type="Proteomes" id="UP000054976">
    <property type="component" value="Unassembled WGS sequence"/>
</dbReference>
<sequence length="414" mass="46822">MSGSVLKTFLIITIALLIPSFLGAEQNSDSIVLGMSAAFKGPTGGLGIELYRGAMAYFEHVNRNGGIYGKKIVIKAYDDGYNPIPTIKNTIKLVEEDNVFTLFNYVGTPTVTRILPILKSYSNRNIYLFFPFTGALPHRKPPYDEYVFNLRASYEQETGGLVENFIKIGRKKIGIFYQADAYGRSGWDGVRKTLAKYGSKIVAEATYKRGAKYSDSFKKQVEILKNAGADAVISVGAYAACAGFIRDARDMGWDVPIANVSFVGSEFMINLLLEEEKKTGRKYTYNLINSQVVPSYEDMSLRAVKEYRDLMDRYNPLPPSELMEPDYRPLKYSFVSFEGFLNAKVIVEVLKKLGKEPKRENIKKVVEHIKNLDIGIDEKISFSPTKHQALNKVYYTTYKDGKFVPIKDWSEWKK</sequence>
<evidence type="ECO:0000259" key="3">
    <source>
        <dbReference type="Pfam" id="PF13458"/>
    </source>
</evidence>
<dbReference type="OrthoDB" id="6111975at2"/>